<protein>
    <submittedName>
        <fullName evidence="1">Uncharacterized protein</fullName>
    </submittedName>
</protein>
<accession>A0ACC2JZV8</accession>
<organism evidence="1 2">
    <name type="scientific">Lasiodiplodia mahajangana</name>
    <dbReference type="NCBI Taxonomy" id="1108764"/>
    <lineage>
        <taxon>Eukaryota</taxon>
        <taxon>Fungi</taxon>
        <taxon>Dikarya</taxon>
        <taxon>Ascomycota</taxon>
        <taxon>Pezizomycotina</taxon>
        <taxon>Dothideomycetes</taxon>
        <taxon>Dothideomycetes incertae sedis</taxon>
        <taxon>Botryosphaeriales</taxon>
        <taxon>Botryosphaeriaceae</taxon>
        <taxon>Lasiodiplodia</taxon>
    </lineage>
</organism>
<comment type="caution">
    <text evidence="1">The sequence shown here is derived from an EMBL/GenBank/DDBJ whole genome shotgun (WGS) entry which is preliminary data.</text>
</comment>
<sequence length="424" mass="47704">MPTLTKNASENFIASVSLIVFTSLSVLTRLSLKLYRRQAPQGPDWLCFIATAIFLTYCSLIINFIFNVSNSYALDPDPSLGLVEGTNLAKLVYTNELLFGFGITTIKLSILWFYHNLFSVDQALQRIIRATSVLCIVWFVVATLVIALQCMPVQAYWEHFDLPPYCLEYPRVLLGYEISNLIIDVAILCIPIGTILRLQLSFSKKAPIIGIFLLGAVVCVFSIIRLSAIWNPPDIFRDFNFGGTYLWSTLQLGVAIVTSCLPTFGPLLPLLSTPIPYIRSWYRSLRSHPSAAQSIPSNQLTHTNIDRPWIRVGNDRPSTPSHSWAYDDEFDGLQYALHPLPSRAILINNLRKNTVPYLESMIIQWLLSVKDRPDDNAGTLLLPWNQPATAAQMPWWSSHAFGYCYAAMHLQLQDAAKNVQCVAN</sequence>
<name>A0ACC2JZV8_9PEZI</name>
<dbReference type="Proteomes" id="UP001153332">
    <property type="component" value="Unassembled WGS sequence"/>
</dbReference>
<gene>
    <name evidence="1" type="ORF">O1611_g893</name>
</gene>
<dbReference type="EMBL" id="JAPUUL010000091">
    <property type="protein sequence ID" value="KAJ8132732.1"/>
    <property type="molecule type" value="Genomic_DNA"/>
</dbReference>
<proteinExistence type="predicted"/>
<keyword evidence="2" id="KW-1185">Reference proteome</keyword>
<evidence type="ECO:0000313" key="1">
    <source>
        <dbReference type="EMBL" id="KAJ8132732.1"/>
    </source>
</evidence>
<evidence type="ECO:0000313" key="2">
    <source>
        <dbReference type="Proteomes" id="UP001153332"/>
    </source>
</evidence>
<reference evidence="1" key="1">
    <citation type="submission" date="2022-12" db="EMBL/GenBank/DDBJ databases">
        <title>Genome Sequence of Lasiodiplodia mahajangana.</title>
        <authorList>
            <person name="Buettner E."/>
        </authorList>
    </citation>
    <scope>NUCLEOTIDE SEQUENCE</scope>
    <source>
        <strain evidence="1">VT137</strain>
    </source>
</reference>